<dbReference type="SUPFAM" id="SSF47413">
    <property type="entry name" value="lambda repressor-like DNA-binding domains"/>
    <property type="match status" value="1"/>
</dbReference>
<evidence type="ECO:0000313" key="2">
    <source>
        <dbReference type="EMBL" id="SER33888.1"/>
    </source>
</evidence>
<organism evidence="2 3">
    <name type="scientific">Pseudomonas cuatrocienegasensis</name>
    <dbReference type="NCBI Taxonomy" id="543360"/>
    <lineage>
        <taxon>Bacteria</taxon>
        <taxon>Pseudomonadati</taxon>
        <taxon>Pseudomonadota</taxon>
        <taxon>Gammaproteobacteria</taxon>
        <taxon>Pseudomonadales</taxon>
        <taxon>Pseudomonadaceae</taxon>
        <taxon>Pseudomonas</taxon>
    </lineage>
</organism>
<name>A0ABY1BPT0_9PSED</name>
<dbReference type="NCBIfam" id="TIGR02607">
    <property type="entry name" value="antidote_HigA"/>
    <property type="match status" value="1"/>
</dbReference>
<keyword evidence="3" id="KW-1185">Reference proteome</keyword>
<dbReference type="PANTHER" id="PTHR36924:SF1">
    <property type="entry name" value="ANTITOXIN HIGA-1"/>
    <property type="match status" value="1"/>
</dbReference>
<dbReference type="InterPro" id="IPR001387">
    <property type="entry name" value="Cro/C1-type_HTH"/>
</dbReference>
<accession>A0ABY1BPT0</accession>
<protein>
    <submittedName>
        <fullName evidence="2">Addiction module antidote protein, HigA family</fullName>
    </submittedName>
</protein>
<dbReference type="InterPro" id="IPR010982">
    <property type="entry name" value="Lambda_DNA-bd_dom_sf"/>
</dbReference>
<evidence type="ECO:0000313" key="3">
    <source>
        <dbReference type="Proteomes" id="UP000198512"/>
    </source>
</evidence>
<dbReference type="EMBL" id="FOFP01000023">
    <property type="protein sequence ID" value="SER33888.1"/>
    <property type="molecule type" value="Genomic_DNA"/>
</dbReference>
<proteinExistence type="predicted"/>
<gene>
    <name evidence="2" type="ORF">SAMN05216600_12348</name>
</gene>
<dbReference type="Gene3D" id="1.10.260.40">
    <property type="entry name" value="lambda repressor-like DNA-binding domains"/>
    <property type="match status" value="1"/>
</dbReference>
<comment type="caution">
    <text evidence="2">The sequence shown here is derived from an EMBL/GenBank/DDBJ whole genome shotgun (WGS) entry which is preliminary data.</text>
</comment>
<dbReference type="Proteomes" id="UP000198512">
    <property type="component" value="Unassembled WGS sequence"/>
</dbReference>
<keyword evidence="1" id="KW-0238">DNA-binding</keyword>
<dbReference type="PANTHER" id="PTHR36924">
    <property type="entry name" value="ANTITOXIN HIGA-1"/>
    <property type="match status" value="1"/>
</dbReference>
<sequence length="95" mass="10610">MGIFNPPHPGETLLEDVLPEVGISIAELARRLGFGQKFLSRVLHGHAPISPDLALRLELAGIGKARTWLGVQTDYDLWQARYREQPHIERFAAIA</sequence>
<reference evidence="2 3" key="1">
    <citation type="submission" date="2016-10" db="EMBL/GenBank/DDBJ databases">
        <authorList>
            <person name="Varghese N."/>
            <person name="Submissions S."/>
        </authorList>
    </citation>
    <scope>NUCLEOTIDE SEQUENCE [LARGE SCALE GENOMIC DNA]</scope>
    <source>
        <strain evidence="2 3">CIP 109853</strain>
    </source>
</reference>
<dbReference type="CDD" id="cd00093">
    <property type="entry name" value="HTH_XRE"/>
    <property type="match status" value="1"/>
</dbReference>
<dbReference type="InterPro" id="IPR013430">
    <property type="entry name" value="Toxin_antidote_HigA"/>
</dbReference>
<evidence type="ECO:0000256" key="1">
    <source>
        <dbReference type="ARBA" id="ARBA00023125"/>
    </source>
</evidence>
<dbReference type="RefSeq" id="WP_069522144.1">
    <property type="nucleotide sequence ID" value="NZ_FOFP01000023.1"/>
</dbReference>